<name>A0A168LEC6_9BACL</name>
<evidence type="ECO:0000313" key="9">
    <source>
        <dbReference type="Proteomes" id="UP000076967"/>
    </source>
</evidence>
<dbReference type="Proteomes" id="UP000076967">
    <property type="component" value="Unassembled WGS sequence"/>
</dbReference>
<dbReference type="PROSITE" id="PS51898">
    <property type="entry name" value="TYR_RECOMBINASE"/>
    <property type="match status" value="1"/>
</dbReference>
<protein>
    <submittedName>
        <fullName evidence="8">Integrase</fullName>
    </submittedName>
</protein>
<feature type="domain" description="Tyr recombinase" evidence="6">
    <location>
        <begin position="171"/>
        <end position="378"/>
    </location>
</feature>
<evidence type="ECO:0000259" key="7">
    <source>
        <dbReference type="PROSITE" id="PS51900"/>
    </source>
</evidence>
<dbReference type="InterPro" id="IPR002104">
    <property type="entry name" value="Integrase_catalytic"/>
</dbReference>
<dbReference type="Gene3D" id="1.10.443.10">
    <property type="entry name" value="Intergrase catalytic core"/>
    <property type="match status" value="1"/>
</dbReference>
<accession>A0A168LEC6</accession>
<dbReference type="InterPro" id="IPR013762">
    <property type="entry name" value="Integrase-like_cat_sf"/>
</dbReference>
<reference evidence="8 9" key="1">
    <citation type="submission" date="2016-03" db="EMBL/GenBank/DDBJ databases">
        <title>Draft genome sequence of Paenibacillus glacialis DSM 22343.</title>
        <authorList>
            <person name="Shin S.-K."/>
            <person name="Yi H."/>
        </authorList>
    </citation>
    <scope>NUCLEOTIDE SEQUENCE [LARGE SCALE GENOMIC DNA]</scope>
    <source>
        <strain evidence="8 9">DSM 22343</strain>
    </source>
</reference>
<dbReference type="Gene3D" id="1.10.150.130">
    <property type="match status" value="1"/>
</dbReference>
<dbReference type="PANTHER" id="PTHR30349">
    <property type="entry name" value="PHAGE INTEGRASE-RELATED"/>
    <property type="match status" value="1"/>
</dbReference>
<comment type="similarity">
    <text evidence="1">Belongs to the 'phage' integrase family.</text>
</comment>
<evidence type="ECO:0000256" key="4">
    <source>
        <dbReference type="ARBA" id="ARBA00023172"/>
    </source>
</evidence>
<dbReference type="InterPro" id="IPR044068">
    <property type="entry name" value="CB"/>
</dbReference>
<gene>
    <name evidence="8" type="ORF">PGLA_09790</name>
</gene>
<dbReference type="InterPro" id="IPR011010">
    <property type="entry name" value="DNA_brk_join_enz"/>
</dbReference>
<comment type="caution">
    <text evidence="8">The sequence shown here is derived from an EMBL/GenBank/DDBJ whole genome shotgun (WGS) entry which is preliminary data.</text>
</comment>
<dbReference type="Pfam" id="PF00589">
    <property type="entry name" value="Phage_integrase"/>
    <property type="match status" value="1"/>
</dbReference>
<evidence type="ECO:0000256" key="5">
    <source>
        <dbReference type="PROSITE-ProRule" id="PRU01248"/>
    </source>
</evidence>
<evidence type="ECO:0000259" key="6">
    <source>
        <dbReference type="PROSITE" id="PS51898"/>
    </source>
</evidence>
<dbReference type="InterPro" id="IPR050090">
    <property type="entry name" value="Tyrosine_recombinase_XerCD"/>
</dbReference>
<keyword evidence="2" id="KW-0229">DNA integration</keyword>
<evidence type="ECO:0000313" key="8">
    <source>
        <dbReference type="EMBL" id="OAB43275.1"/>
    </source>
</evidence>
<sequence length="396" mass="45777">MASIEKRSKDSYRLIVEVGYGSDGKRIKRTKTIKASGIREAEKELAKFQVEVEAGEYIAPEKMTFNNFVIEWREKYGKKHLEKKTLETYAHLLKNHICPIFGNKHLDQIKPMHIVSFMMDLELLDARKDGKLGGLSSTSIRFIHRVIKDILDRAVEWRIIKNNPVTAIKRPKIDPPSVEVYNENEVTKLLYALQDEPDHWRMLITLALTTGLRRGELLALEWKHINLEKHMLEVVQSLSYVDGKNIIKVPKTKNSFRQVSIPDSLIPELKNYQDQAKMSKENAGDLWEETERFFVFTSWNGKPYYHTVPGTWFRRFLKRNNLKKIRFHDLRHTSATLLINQGVHSKTISSRLGHADIRTTMNIYGHALQSIDQAAANTFNTILSPKAEIISKENGT</sequence>
<dbReference type="SUPFAM" id="SSF56349">
    <property type="entry name" value="DNA breaking-rejoining enzymes"/>
    <property type="match status" value="1"/>
</dbReference>
<dbReference type="EMBL" id="LVJH01000016">
    <property type="protein sequence ID" value="OAB43275.1"/>
    <property type="molecule type" value="Genomic_DNA"/>
</dbReference>
<keyword evidence="4" id="KW-0233">DNA recombination</keyword>
<dbReference type="AlphaFoldDB" id="A0A168LEC6"/>
<keyword evidence="9" id="KW-1185">Reference proteome</keyword>
<dbReference type="CDD" id="cd01189">
    <property type="entry name" value="INT_ICEBs1_C_like"/>
    <property type="match status" value="1"/>
</dbReference>
<dbReference type="OrthoDB" id="9803188at2"/>
<dbReference type="InterPro" id="IPR004107">
    <property type="entry name" value="Integrase_SAM-like_N"/>
</dbReference>
<evidence type="ECO:0000256" key="2">
    <source>
        <dbReference type="ARBA" id="ARBA00022908"/>
    </source>
</evidence>
<dbReference type="GO" id="GO:0006310">
    <property type="term" value="P:DNA recombination"/>
    <property type="evidence" value="ECO:0007669"/>
    <property type="project" value="UniProtKB-KW"/>
</dbReference>
<keyword evidence="3 5" id="KW-0238">DNA-binding</keyword>
<dbReference type="InterPro" id="IPR010998">
    <property type="entry name" value="Integrase_recombinase_N"/>
</dbReference>
<organism evidence="8 9">
    <name type="scientific">Paenibacillus glacialis</name>
    <dbReference type="NCBI Taxonomy" id="494026"/>
    <lineage>
        <taxon>Bacteria</taxon>
        <taxon>Bacillati</taxon>
        <taxon>Bacillota</taxon>
        <taxon>Bacilli</taxon>
        <taxon>Bacillales</taxon>
        <taxon>Paenibacillaceae</taxon>
        <taxon>Paenibacillus</taxon>
    </lineage>
</organism>
<proteinExistence type="inferred from homology"/>
<evidence type="ECO:0000256" key="3">
    <source>
        <dbReference type="ARBA" id="ARBA00023125"/>
    </source>
</evidence>
<dbReference type="Pfam" id="PF14659">
    <property type="entry name" value="Phage_int_SAM_3"/>
    <property type="match status" value="1"/>
</dbReference>
<dbReference type="GO" id="GO:0003677">
    <property type="term" value="F:DNA binding"/>
    <property type="evidence" value="ECO:0007669"/>
    <property type="project" value="UniProtKB-UniRule"/>
</dbReference>
<dbReference type="GO" id="GO:0015074">
    <property type="term" value="P:DNA integration"/>
    <property type="evidence" value="ECO:0007669"/>
    <property type="project" value="UniProtKB-KW"/>
</dbReference>
<dbReference type="PROSITE" id="PS51900">
    <property type="entry name" value="CB"/>
    <property type="match status" value="1"/>
</dbReference>
<feature type="domain" description="Core-binding (CB)" evidence="7">
    <location>
        <begin position="63"/>
        <end position="155"/>
    </location>
</feature>
<evidence type="ECO:0000256" key="1">
    <source>
        <dbReference type="ARBA" id="ARBA00008857"/>
    </source>
</evidence>
<dbReference type="PANTHER" id="PTHR30349:SF64">
    <property type="entry name" value="PROPHAGE INTEGRASE INTD-RELATED"/>
    <property type="match status" value="1"/>
</dbReference>
<dbReference type="STRING" id="494026.PGLA_09790"/>